<dbReference type="Pfam" id="PF07479">
    <property type="entry name" value="NAD_Gly3P_dh_C"/>
    <property type="match status" value="1"/>
</dbReference>
<dbReference type="Gene3D" id="3.40.50.720">
    <property type="entry name" value="NAD(P)-binding Rossmann-like Domain"/>
    <property type="match status" value="1"/>
</dbReference>
<evidence type="ECO:0000313" key="14">
    <source>
        <dbReference type="EMBL" id="MBP2026657.1"/>
    </source>
</evidence>
<feature type="binding site" evidence="9">
    <location>
        <position position="138"/>
    </location>
    <ligand>
        <name>NADPH</name>
        <dbReference type="ChEBI" id="CHEBI:57783"/>
    </ligand>
</feature>
<keyword evidence="5 9" id="KW-0520">NAD</keyword>
<feature type="binding site" evidence="9">
    <location>
        <position position="252"/>
    </location>
    <ligand>
        <name>sn-glycerol 3-phosphate</name>
        <dbReference type="ChEBI" id="CHEBI:57597"/>
    </ligand>
</feature>
<dbReference type="Gene3D" id="1.10.1040.10">
    <property type="entry name" value="N-(1-d-carboxylethyl)-l-norvaline Dehydrogenase, domain 2"/>
    <property type="match status" value="1"/>
</dbReference>
<keyword evidence="8 9" id="KW-1208">Phospholipid metabolism</keyword>
<dbReference type="NCBIfam" id="NF000942">
    <property type="entry name" value="PRK00094.1-4"/>
    <property type="match status" value="1"/>
</dbReference>
<feature type="binding site" evidence="9">
    <location>
        <position position="279"/>
    </location>
    <ligand>
        <name>NADPH</name>
        <dbReference type="ChEBI" id="CHEBI:57783"/>
    </ligand>
</feature>
<keyword evidence="3 9" id="KW-0521">NADP</keyword>
<evidence type="ECO:0000259" key="12">
    <source>
        <dbReference type="Pfam" id="PF01210"/>
    </source>
</evidence>
<dbReference type="PRINTS" id="PR00077">
    <property type="entry name" value="GPDHDRGNASE"/>
</dbReference>
<name>A0ABS4KFU3_9FIRM</name>
<comment type="catalytic activity">
    <reaction evidence="9 11">
        <text>sn-glycerol 3-phosphate + NADP(+) = dihydroxyacetone phosphate + NADPH + H(+)</text>
        <dbReference type="Rhea" id="RHEA:11096"/>
        <dbReference type="ChEBI" id="CHEBI:15378"/>
        <dbReference type="ChEBI" id="CHEBI:57597"/>
        <dbReference type="ChEBI" id="CHEBI:57642"/>
        <dbReference type="ChEBI" id="CHEBI:57783"/>
        <dbReference type="ChEBI" id="CHEBI:58349"/>
        <dbReference type="EC" id="1.1.1.94"/>
    </reaction>
</comment>
<dbReference type="InterPro" id="IPR013328">
    <property type="entry name" value="6PGD_dom2"/>
</dbReference>
<feature type="binding site" evidence="9">
    <location>
        <position position="242"/>
    </location>
    <ligand>
        <name>sn-glycerol 3-phosphate</name>
        <dbReference type="ChEBI" id="CHEBI:57597"/>
    </ligand>
</feature>
<evidence type="ECO:0000256" key="9">
    <source>
        <dbReference type="HAMAP-Rule" id="MF_00394"/>
    </source>
</evidence>
<evidence type="ECO:0000313" key="15">
    <source>
        <dbReference type="Proteomes" id="UP001314903"/>
    </source>
</evidence>
<feature type="binding site" evidence="9">
    <location>
        <position position="277"/>
    </location>
    <ligand>
        <name>NADPH</name>
        <dbReference type="ChEBI" id="CHEBI:57783"/>
    </ligand>
</feature>
<comment type="similarity">
    <text evidence="1 9 10">Belongs to the NAD-dependent glycerol-3-phosphate dehydrogenase family.</text>
</comment>
<feature type="binding site" evidence="9">
    <location>
        <position position="11"/>
    </location>
    <ligand>
        <name>NADPH</name>
        <dbReference type="ChEBI" id="CHEBI:57783"/>
    </ligand>
</feature>
<gene>
    <name evidence="9" type="primary">gpsA</name>
    <name evidence="14" type="ORF">J2Z35_000446</name>
</gene>
<comment type="pathway">
    <text evidence="9">Membrane lipid metabolism; glycerophospholipid metabolism.</text>
</comment>
<evidence type="ECO:0000256" key="11">
    <source>
        <dbReference type="RuleBase" id="RU000439"/>
    </source>
</evidence>
<feature type="domain" description="Glycerol-3-phosphate dehydrogenase NAD-dependent C-terminal" evidence="13">
    <location>
        <begin position="178"/>
        <end position="318"/>
    </location>
</feature>
<feature type="binding site" evidence="9">
    <location>
        <position position="106"/>
    </location>
    <ligand>
        <name>sn-glycerol 3-phosphate</name>
        <dbReference type="ChEBI" id="CHEBI:57597"/>
    </ligand>
</feature>
<feature type="binding site" evidence="9">
    <location>
        <position position="253"/>
    </location>
    <ligand>
        <name>NADPH</name>
        <dbReference type="ChEBI" id="CHEBI:57783"/>
    </ligand>
</feature>
<comment type="catalytic activity">
    <reaction evidence="9">
        <text>sn-glycerol 3-phosphate + NAD(+) = dihydroxyacetone phosphate + NADH + H(+)</text>
        <dbReference type="Rhea" id="RHEA:11092"/>
        <dbReference type="ChEBI" id="CHEBI:15378"/>
        <dbReference type="ChEBI" id="CHEBI:57540"/>
        <dbReference type="ChEBI" id="CHEBI:57597"/>
        <dbReference type="ChEBI" id="CHEBI:57642"/>
        <dbReference type="ChEBI" id="CHEBI:57945"/>
        <dbReference type="EC" id="1.1.1.94"/>
    </reaction>
</comment>
<dbReference type="InterPro" id="IPR036291">
    <property type="entry name" value="NAD(P)-bd_dom_sf"/>
</dbReference>
<dbReference type="HAMAP" id="MF_00394">
    <property type="entry name" value="NAD_Glyc3P_dehydrog"/>
    <property type="match status" value="1"/>
</dbReference>
<keyword evidence="15" id="KW-1185">Reference proteome</keyword>
<feature type="binding site" evidence="9">
    <location>
        <position position="33"/>
    </location>
    <ligand>
        <name>NADPH</name>
        <dbReference type="ChEBI" id="CHEBI:57783"/>
    </ligand>
</feature>
<dbReference type="EC" id="1.1.1.94" evidence="9"/>
<comment type="caution">
    <text evidence="14">The sequence shown here is derived from an EMBL/GenBank/DDBJ whole genome shotgun (WGS) entry which is preliminary data.</text>
</comment>
<comment type="subcellular location">
    <subcellularLocation>
        <location evidence="9">Cytoplasm</location>
    </subcellularLocation>
</comment>
<feature type="domain" description="Glycerol-3-phosphate dehydrogenase NAD-dependent N-terminal" evidence="12">
    <location>
        <begin position="3"/>
        <end position="157"/>
    </location>
</feature>
<keyword evidence="4 9" id="KW-0560">Oxidoreductase</keyword>
<evidence type="ECO:0000256" key="3">
    <source>
        <dbReference type="ARBA" id="ARBA00022857"/>
    </source>
</evidence>
<dbReference type="GO" id="GO:0047952">
    <property type="term" value="F:glycerol-3-phosphate dehydrogenase [NAD(P)+] activity"/>
    <property type="evidence" value="ECO:0007669"/>
    <property type="project" value="UniProtKB-EC"/>
</dbReference>
<keyword evidence="2 9" id="KW-0444">Lipid biosynthesis</keyword>
<feature type="binding site" evidence="9">
    <location>
        <position position="134"/>
    </location>
    <ligand>
        <name>sn-glycerol 3-phosphate</name>
        <dbReference type="ChEBI" id="CHEBI:57597"/>
    </ligand>
</feature>
<dbReference type="PROSITE" id="PS00957">
    <property type="entry name" value="NAD_G3PDH"/>
    <property type="match status" value="1"/>
</dbReference>
<dbReference type="PANTHER" id="PTHR11728:SF1">
    <property type="entry name" value="GLYCEROL-3-PHOSPHATE DEHYDROGENASE [NAD(+)] 2, CHLOROPLASTIC"/>
    <property type="match status" value="1"/>
</dbReference>
<dbReference type="SUPFAM" id="SSF48179">
    <property type="entry name" value="6-phosphogluconate dehydrogenase C-terminal domain-like"/>
    <property type="match status" value="1"/>
</dbReference>
<evidence type="ECO:0000256" key="2">
    <source>
        <dbReference type="ARBA" id="ARBA00022516"/>
    </source>
</evidence>
<dbReference type="SUPFAM" id="SSF51735">
    <property type="entry name" value="NAD(P)-binding Rossmann-fold domains"/>
    <property type="match status" value="1"/>
</dbReference>
<feature type="binding site" evidence="9">
    <location>
        <position position="253"/>
    </location>
    <ligand>
        <name>sn-glycerol 3-phosphate</name>
        <dbReference type="ChEBI" id="CHEBI:57597"/>
    </ligand>
</feature>
<keyword evidence="6 9" id="KW-0443">Lipid metabolism</keyword>
<evidence type="ECO:0000259" key="13">
    <source>
        <dbReference type="Pfam" id="PF07479"/>
    </source>
</evidence>
<evidence type="ECO:0000256" key="8">
    <source>
        <dbReference type="ARBA" id="ARBA00023264"/>
    </source>
</evidence>
<dbReference type="InterPro" id="IPR011128">
    <property type="entry name" value="G3P_DH_NAD-dep_N"/>
</dbReference>
<dbReference type="InterPro" id="IPR006168">
    <property type="entry name" value="G3P_DH_NAD-dep"/>
</dbReference>
<reference evidence="14 15" key="1">
    <citation type="submission" date="2021-03" db="EMBL/GenBank/DDBJ databases">
        <title>Genomic Encyclopedia of Type Strains, Phase IV (KMG-IV): sequencing the most valuable type-strain genomes for metagenomic binning, comparative biology and taxonomic classification.</title>
        <authorList>
            <person name="Goeker M."/>
        </authorList>
    </citation>
    <scope>NUCLEOTIDE SEQUENCE [LARGE SCALE GENOMIC DNA]</scope>
    <source>
        <strain evidence="14 15">DSM 27512</strain>
    </source>
</reference>
<dbReference type="NCBIfam" id="NF000941">
    <property type="entry name" value="PRK00094.1-3"/>
    <property type="match status" value="1"/>
</dbReference>
<keyword evidence="9" id="KW-0963">Cytoplasm</keyword>
<dbReference type="PANTHER" id="PTHR11728">
    <property type="entry name" value="GLYCEROL-3-PHOSPHATE DEHYDROGENASE"/>
    <property type="match status" value="1"/>
</dbReference>
<protein>
    <recommendedName>
        <fullName evidence="9">Glycerol-3-phosphate dehydrogenase [NAD(P)+]</fullName>
        <ecNumber evidence="9">1.1.1.94</ecNumber>
    </recommendedName>
    <alternativeName>
        <fullName evidence="9">NAD(P)(+)-dependent glycerol-3-phosphate dehydrogenase</fullName>
    </alternativeName>
    <alternativeName>
        <fullName evidence="9">NAD(P)H-dependent dihydroxyacetone-phosphate reductase</fullName>
    </alternativeName>
</protein>
<evidence type="ECO:0000256" key="10">
    <source>
        <dbReference type="RuleBase" id="RU000437"/>
    </source>
</evidence>
<dbReference type="InterPro" id="IPR008927">
    <property type="entry name" value="6-PGluconate_DH-like_C_sf"/>
</dbReference>
<feature type="binding site" evidence="9">
    <location>
        <position position="254"/>
    </location>
    <ligand>
        <name>sn-glycerol 3-phosphate</name>
        <dbReference type="ChEBI" id="CHEBI:57597"/>
    </ligand>
</feature>
<organism evidence="14 15">
    <name type="scientific">Acetoanaerobium pronyense</name>
    <dbReference type="NCBI Taxonomy" id="1482736"/>
    <lineage>
        <taxon>Bacteria</taxon>
        <taxon>Bacillati</taxon>
        <taxon>Bacillota</taxon>
        <taxon>Clostridia</taxon>
        <taxon>Peptostreptococcales</taxon>
        <taxon>Filifactoraceae</taxon>
        <taxon>Acetoanaerobium</taxon>
    </lineage>
</organism>
<feature type="active site" description="Proton acceptor" evidence="9">
    <location>
        <position position="189"/>
    </location>
</feature>
<dbReference type="Pfam" id="PF01210">
    <property type="entry name" value="NAD_Gly3P_dh_N"/>
    <property type="match status" value="1"/>
</dbReference>
<evidence type="ECO:0000256" key="1">
    <source>
        <dbReference type="ARBA" id="ARBA00011009"/>
    </source>
</evidence>
<sequence length="340" mass="37081">MEKISIIGAGSWGTALAILLSDKGYEVSLYARRKEQIDEMKNNRTNKNYLGDIKIPNDIIITDEIKEAVESADVAVMAVSSQQVRNVAESIKNYVKKEAVIVNVAKGLEKGTNLRISQVVNSVLSDNPFVVLSGPSHAEEVAMKMPTTVVAASNDISKAEYIQDIFSNEYFRVYTNPDVLGVELGGALKNIIAFGVGIIDGLGYGDNTKAAIMTRGITEITRLGASLGGQISTFAGLSGIGDLIVTCTSSHSRNRRAGILIGKGYSLEETLKEIHMVVEGITATEVAYNLAKEKNVDMPITKEIYRVLYENKDVKESVKSLMGRTKKHETEDIFNIDIKQ</sequence>
<dbReference type="PIRSF" id="PIRSF000114">
    <property type="entry name" value="Glycerol-3-P_dh"/>
    <property type="match status" value="1"/>
</dbReference>
<dbReference type="InterPro" id="IPR006109">
    <property type="entry name" value="G3P_DH_NAD-dep_C"/>
</dbReference>
<feature type="binding site" evidence="9">
    <location>
        <position position="12"/>
    </location>
    <ligand>
        <name>NADPH</name>
        <dbReference type="ChEBI" id="CHEBI:57783"/>
    </ligand>
</feature>
<dbReference type="Proteomes" id="UP001314903">
    <property type="component" value="Unassembled WGS sequence"/>
</dbReference>
<feature type="binding site" evidence="9">
    <location>
        <position position="32"/>
    </location>
    <ligand>
        <name>NADPH</name>
        <dbReference type="ChEBI" id="CHEBI:57783"/>
    </ligand>
</feature>
<feature type="binding site" evidence="9">
    <location>
        <position position="106"/>
    </location>
    <ligand>
        <name>NADPH</name>
        <dbReference type="ChEBI" id="CHEBI:57783"/>
    </ligand>
</feature>
<accession>A0ABS4KFU3</accession>
<evidence type="ECO:0000256" key="5">
    <source>
        <dbReference type="ARBA" id="ARBA00023027"/>
    </source>
</evidence>
<evidence type="ECO:0000256" key="6">
    <source>
        <dbReference type="ARBA" id="ARBA00023098"/>
    </source>
</evidence>
<keyword evidence="7 9" id="KW-0594">Phospholipid biosynthesis</keyword>
<dbReference type="EMBL" id="JAGGLI010000003">
    <property type="protein sequence ID" value="MBP2026657.1"/>
    <property type="molecule type" value="Genomic_DNA"/>
</dbReference>
<dbReference type="NCBIfam" id="NF000940">
    <property type="entry name" value="PRK00094.1-2"/>
    <property type="match status" value="1"/>
</dbReference>
<evidence type="ECO:0000256" key="7">
    <source>
        <dbReference type="ARBA" id="ARBA00023209"/>
    </source>
</evidence>
<evidence type="ECO:0000256" key="4">
    <source>
        <dbReference type="ARBA" id="ARBA00023002"/>
    </source>
</evidence>
<comment type="function">
    <text evidence="9">Catalyzes the reduction of the glycolytic intermediate dihydroxyacetone phosphate (DHAP) to sn-glycerol 3-phosphate (G3P), the key precursor for phospholipid synthesis.</text>
</comment>
<feature type="binding site" evidence="9">
    <location>
        <position position="136"/>
    </location>
    <ligand>
        <name>sn-glycerol 3-phosphate</name>
        <dbReference type="ChEBI" id="CHEBI:57597"/>
    </ligand>
</feature>
<dbReference type="RefSeq" id="WP_209658922.1">
    <property type="nucleotide sequence ID" value="NZ_JAGGLI010000003.1"/>
</dbReference>
<feature type="binding site" evidence="9">
    <location>
        <position position="189"/>
    </location>
    <ligand>
        <name>sn-glycerol 3-phosphate</name>
        <dbReference type="ChEBI" id="CHEBI:57597"/>
    </ligand>
</feature>
<feature type="binding site" evidence="9">
    <location>
        <position position="49"/>
    </location>
    <ligand>
        <name>NADPH</name>
        <dbReference type="ChEBI" id="CHEBI:57783"/>
    </ligand>
</feature>
<keyword evidence="9" id="KW-0547">Nucleotide-binding</keyword>
<proteinExistence type="inferred from homology"/>